<comment type="caution">
    <text evidence="1">The sequence shown here is derived from an EMBL/GenBank/DDBJ whole genome shotgun (WGS) entry which is preliminary data.</text>
</comment>
<dbReference type="EMBL" id="CAJPWZ010002222">
    <property type="protein sequence ID" value="CAG2233994.1"/>
    <property type="molecule type" value="Genomic_DNA"/>
</dbReference>
<dbReference type="OrthoDB" id="10486114at2759"/>
<evidence type="ECO:0000313" key="2">
    <source>
        <dbReference type="Proteomes" id="UP000683360"/>
    </source>
</evidence>
<dbReference type="AlphaFoldDB" id="A0A8S3TRF8"/>
<organism evidence="1 2">
    <name type="scientific">Mytilus edulis</name>
    <name type="common">Blue mussel</name>
    <dbReference type="NCBI Taxonomy" id="6550"/>
    <lineage>
        <taxon>Eukaryota</taxon>
        <taxon>Metazoa</taxon>
        <taxon>Spiralia</taxon>
        <taxon>Lophotrochozoa</taxon>
        <taxon>Mollusca</taxon>
        <taxon>Bivalvia</taxon>
        <taxon>Autobranchia</taxon>
        <taxon>Pteriomorphia</taxon>
        <taxon>Mytilida</taxon>
        <taxon>Mytiloidea</taxon>
        <taxon>Mytilidae</taxon>
        <taxon>Mytilinae</taxon>
        <taxon>Mytilus</taxon>
    </lineage>
</organism>
<gene>
    <name evidence="1" type="ORF">MEDL_46634</name>
</gene>
<evidence type="ECO:0000313" key="1">
    <source>
        <dbReference type="EMBL" id="CAG2233994.1"/>
    </source>
</evidence>
<keyword evidence="2" id="KW-1185">Reference proteome</keyword>
<protein>
    <submittedName>
        <fullName evidence="1">Uncharacterized protein</fullName>
    </submittedName>
</protein>
<proteinExistence type="predicted"/>
<sequence length="218" mass="25543">MLPEEEFYETISYYLFLVKNLRSFMVPKYLHSVKTDSNSNLLFKLFWSRKLINEGYADSNIVYRCLNDFYREKCQEKATEFTAYYIISISDNLSDTSFLKKVLQCFLRKNLITVTSIARIEHGNERCEYNKEMKYAHYMSEQNLIYTQCASIFSGKKMKNVEIQQYSRKFNMKGPEGGNEAEIQSEHVKLLILCILLLLVTVLGHKSAKLKKILGTKI</sequence>
<reference evidence="1" key="1">
    <citation type="submission" date="2021-03" db="EMBL/GenBank/DDBJ databases">
        <authorList>
            <person name="Bekaert M."/>
        </authorList>
    </citation>
    <scope>NUCLEOTIDE SEQUENCE</scope>
</reference>
<accession>A0A8S3TRF8</accession>
<dbReference type="Proteomes" id="UP000683360">
    <property type="component" value="Unassembled WGS sequence"/>
</dbReference>
<name>A0A8S3TRF8_MYTED</name>